<feature type="transmembrane region" description="Helical" evidence="1">
    <location>
        <begin position="12"/>
        <end position="33"/>
    </location>
</feature>
<dbReference type="RefSeq" id="WP_108372834.1">
    <property type="nucleotide sequence ID" value="NZ_CP028811.1"/>
</dbReference>
<evidence type="ECO:0000313" key="3">
    <source>
        <dbReference type="Proteomes" id="UP000244193"/>
    </source>
</evidence>
<accession>A0A2S0RGR5</accession>
<name>A0A2S0RGR5_9FLAO</name>
<dbReference type="EMBL" id="CP028811">
    <property type="protein sequence ID" value="AWA31137.1"/>
    <property type="molecule type" value="Genomic_DNA"/>
</dbReference>
<evidence type="ECO:0000313" key="2">
    <source>
        <dbReference type="EMBL" id="AWA31137.1"/>
    </source>
</evidence>
<keyword evidence="1" id="KW-1133">Transmembrane helix</keyword>
<dbReference type="AlphaFoldDB" id="A0A2S0RGR5"/>
<dbReference type="Proteomes" id="UP000244193">
    <property type="component" value="Chromosome"/>
</dbReference>
<evidence type="ECO:0000256" key="1">
    <source>
        <dbReference type="SAM" id="Phobius"/>
    </source>
</evidence>
<gene>
    <name evidence="2" type="ORF">HYN48_14125</name>
</gene>
<feature type="transmembrane region" description="Helical" evidence="1">
    <location>
        <begin position="153"/>
        <end position="173"/>
    </location>
</feature>
<organism evidence="2 3">
    <name type="scientific">Flavobacterium magnum</name>
    <dbReference type="NCBI Taxonomy" id="2162713"/>
    <lineage>
        <taxon>Bacteria</taxon>
        <taxon>Pseudomonadati</taxon>
        <taxon>Bacteroidota</taxon>
        <taxon>Flavobacteriia</taxon>
        <taxon>Flavobacteriales</taxon>
        <taxon>Flavobacteriaceae</taxon>
        <taxon>Flavobacterium</taxon>
    </lineage>
</organism>
<protein>
    <submittedName>
        <fullName evidence="2">Uncharacterized protein</fullName>
    </submittedName>
</protein>
<keyword evidence="1" id="KW-0472">Membrane</keyword>
<keyword evidence="1" id="KW-0812">Transmembrane</keyword>
<proteinExistence type="predicted"/>
<feature type="transmembrane region" description="Helical" evidence="1">
    <location>
        <begin position="45"/>
        <end position="66"/>
    </location>
</feature>
<keyword evidence="3" id="KW-1185">Reference proteome</keyword>
<reference evidence="2 3" key="1">
    <citation type="submission" date="2018-04" db="EMBL/GenBank/DDBJ databases">
        <title>Genome sequencing of Flavobacterium sp. HYN0048.</title>
        <authorList>
            <person name="Yi H."/>
            <person name="Baek C."/>
        </authorList>
    </citation>
    <scope>NUCLEOTIDE SEQUENCE [LARGE SCALE GENOMIC DNA]</scope>
    <source>
        <strain evidence="2 3">HYN0048</strain>
    </source>
</reference>
<sequence>MKTTSKLNRFLIPASLLLTVVGFGMIIFMLTVTDEKAKQLPIGPWVFICLFCSAAISTALLVMLFLKHITIDENSVSVKYLFRKKLEYSFEEITGYNEYENFSSTGNYMTFHFKTNDDKIHMFSTLEFRNYSQISSMISQKTTIMNIGKFHNLLKGVSILLIVMAIIGTLIIFKLSSNGS</sequence>
<dbReference type="KEGG" id="fmg:HYN48_14125"/>